<accession>A0A1V3FQM1</accession>
<organism evidence="4 5">
    <name type="scientific">Anoxybacillus kestanbolensis</name>
    <dbReference type="NCBI Taxonomy" id="227476"/>
    <lineage>
        <taxon>Bacteria</taxon>
        <taxon>Bacillati</taxon>
        <taxon>Bacillota</taxon>
        <taxon>Bacilli</taxon>
        <taxon>Bacillales</taxon>
        <taxon>Anoxybacillaceae</taxon>
        <taxon>Anoxybacillus</taxon>
    </lineage>
</organism>
<proteinExistence type="predicted"/>
<evidence type="ECO:0000256" key="1">
    <source>
        <dbReference type="ARBA" id="ARBA00023015"/>
    </source>
</evidence>
<dbReference type="PANTHER" id="PTHR35807">
    <property type="entry name" value="TRANSCRIPTIONAL REGULATOR REDD-RELATED"/>
    <property type="match status" value="1"/>
</dbReference>
<dbReference type="Gene3D" id="1.10.10.10">
    <property type="entry name" value="Winged helix-like DNA-binding domain superfamily/Winged helix DNA-binding domain"/>
    <property type="match status" value="1"/>
</dbReference>
<dbReference type="PANTHER" id="PTHR35807:SF2">
    <property type="entry name" value="TRANSCRIPTIONAL ACTIVATOR DOMAIN"/>
    <property type="match status" value="1"/>
</dbReference>
<reference evidence="5" key="1">
    <citation type="submission" date="2016-11" db="EMBL/GenBank/DDBJ databases">
        <title>Draft genome sequence of Anoxybacillus sp. strain 103 isolated from the Qarvajar hot spring in Nagorno-Karabach.</title>
        <authorList>
            <person name="Hovhannisyan P."/>
            <person name="Panosyan H."/>
            <person name="Birkeland N.-K."/>
        </authorList>
    </citation>
    <scope>NUCLEOTIDE SEQUENCE [LARGE SCALE GENOMIC DNA]</scope>
    <source>
        <strain evidence="5">103</strain>
    </source>
</reference>
<dbReference type="InterPro" id="IPR016032">
    <property type="entry name" value="Sig_transdc_resp-reg_C-effctor"/>
</dbReference>
<dbReference type="InterPro" id="IPR051677">
    <property type="entry name" value="AfsR-DnrI-RedD_regulator"/>
</dbReference>
<keyword evidence="1" id="KW-0805">Transcription regulation</keyword>
<comment type="caution">
    <text evidence="4">The sequence shown here is derived from an EMBL/GenBank/DDBJ whole genome shotgun (WGS) entry which is preliminary data.</text>
</comment>
<dbReference type="Gene3D" id="1.25.40.10">
    <property type="entry name" value="Tetratricopeptide repeat domain"/>
    <property type="match status" value="3"/>
</dbReference>
<evidence type="ECO:0000256" key="2">
    <source>
        <dbReference type="ARBA" id="ARBA00023163"/>
    </source>
</evidence>
<dbReference type="AlphaFoldDB" id="A0A1V3FQM1"/>
<dbReference type="RefSeq" id="WP_077428986.1">
    <property type="nucleotide sequence ID" value="NZ_MQAD01000007.1"/>
</dbReference>
<dbReference type="Proteomes" id="UP000188458">
    <property type="component" value="Unassembled WGS sequence"/>
</dbReference>
<dbReference type="InterPro" id="IPR027417">
    <property type="entry name" value="P-loop_NTPase"/>
</dbReference>
<keyword evidence="2" id="KW-0804">Transcription</keyword>
<sequence length="1078" mass="127675">MAAKRFLITKTKFIPPLLKESTVHRPHLMKKLHQVYHYPLTLIHSGPGYGKSTVLSAFLSAQTKPYCWYSLSKQEDDFIPFLVHMIYAVQSRFPYFGEKIVDYLQNEERANLEEDIEFLCSEYINELFTIQEDFIFVIDDIHIIEHSSQTKKWLISFISHLPSHVHLVLSGRIRLHWDIITKMLVRGNLLELSEAELAFTKEEIEVLFSHSYGCELESEQVDKIYQLTEGWIIAIQMIWQQMKIRGGLDGYQGENPASNEELLRFLTMEVFVNQPEEVQLFLLKTAIFDEFHVKLCYDLYQWKDTNEMLQYLLDQNLFIVQIGEGLYRYHPLFRDFLLKRLRKNEPFFYRVHRQAADYYCKSGQFEKAIYHYQEIGEEEKIAYILQYNGQQLLSEGKIETLSEVLDKLSMEVKNKFEMLWFLEGELNRYFCKYERALTCYSQLEELAQEKRDRYLESFGKEGKARIYLDTIQPAKADGYLSKAIERMGQSEGNVEREIQLYSLMAENLLNLGKAQEAEKWLEKCKELQANFKKVELESRLYLRTGRLLEAKKLLEHAQFEEEGQNHSSRSHRETDLLLSIIFSYTGEGERAKRLAEKGIFRGAARKAPFVEACGWMRLGHAVQLLERYEPNLAAKCYETSIDLMEQINMSRGKSEAYMGLCLLFGKLTDYQKAYQYGQMALEEPSRVKDLWLTTYITLALGINAFYNRRWEESEFYFMKCKENFEECGDKYGYIVTLFWLAYLYDALKEKRTFKQYIKEFLTLIKHHHYEFFIENHTLFGPADIETIVPLLLAAKELNVKEDYVSSLLRRLGYKELGFHPGYTIRVQTLGDFQVWIGNEKLSEKSWKREKAKELFQLLITKRDKMISKSEILELLWKEQEEEAAQRDFKVALNALNRAIEPNRKARANTFFIVREGTFYGLNKEASFEIDAVRFEKLIEEGLEESNRRLAIEKLSRGLEYYQGDYLSGSRYDDWCLEERERLLLLYLRGAERLAQMFVAEERFDEAIRWCESILTHDPCWEEAYRLLMYCYYRKQNRSYALRLFEKCQKHLQQELGVEPMESTKKMFAMIKDVPFLPL</sequence>
<dbReference type="SUPFAM" id="SSF52540">
    <property type="entry name" value="P-loop containing nucleoside triphosphate hydrolases"/>
    <property type="match status" value="1"/>
</dbReference>
<name>A0A1V3FQM1_9BACL</name>
<evidence type="ECO:0000259" key="3">
    <source>
        <dbReference type="SMART" id="SM01043"/>
    </source>
</evidence>
<dbReference type="Pfam" id="PF03704">
    <property type="entry name" value="BTAD"/>
    <property type="match status" value="1"/>
</dbReference>
<dbReference type="SUPFAM" id="SSF46894">
    <property type="entry name" value="C-terminal effector domain of the bipartite response regulators"/>
    <property type="match status" value="1"/>
</dbReference>
<dbReference type="SMART" id="SM01043">
    <property type="entry name" value="BTAD"/>
    <property type="match status" value="1"/>
</dbReference>
<dbReference type="InterPro" id="IPR059106">
    <property type="entry name" value="WHD_MalT"/>
</dbReference>
<protein>
    <submittedName>
        <fullName evidence="4">Transcriptional regulator</fullName>
    </submittedName>
</protein>
<dbReference type="SUPFAM" id="SSF48452">
    <property type="entry name" value="TPR-like"/>
    <property type="match status" value="3"/>
</dbReference>
<evidence type="ECO:0000313" key="5">
    <source>
        <dbReference type="Proteomes" id="UP000188458"/>
    </source>
</evidence>
<feature type="domain" description="Bacterial transcriptional activator" evidence="3">
    <location>
        <begin position="929"/>
        <end position="1071"/>
    </location>
</feature>
<keyword evidence="5" id="KW-1185">Reference proteome</keyword>
<gene>
    <name evidence="4" type="ORF">BO219_06970</name>
</gene>
<dbReference type="InterPro" id="IPR036388">
    <property type="entry name" value="WH-like_DNA-bd_sf"/>
</dbReference>
<dbReference type="InterPro" id="IPR005158">
    <property type="entry name" value="BTAD"/>
</dbReference>
<dbReference type="GO" id="GO:0006355">
    <property type="term" value="P:regulation of DNA-templated transcription"/>
    <property type="evidence" value="ECO:0007669"/>
    <property type="project" value="InterPro"/>
</dbReference>
<evidence type="ECO:0000313" key="4">
    <source>
        <dbReference type="EMBL" id="OOE03905.1"/>
    </source>
</evidence>
<dbReference type="InterPro" id="IPR019734">
    <property type="entry name" value="TPR_rpt"/>
</dbReference>
<dbReference type="Gene3D" id="3.40.50.300">
    <property type="entry name" value="P-loop containing nucleotide triphosphate hydrolases"/>
    <property type="match status" value="1"/>
</dbReference>
<dbReference type="GO" id="GO:0003677">
    <property type="term" value="F:DNA binding"/>
    <property type="evidence" value="ECO:0007669"/>
    <property type="project" value="InterPro"/>
</dbReference>
<dbReference type="EMBL" id="MQAD01000007">
    <property type="protein sequence ID" value="OOE03905.1"/>
    <property type="molecule type" value="Genomic_DNA"/>
</dbReference>
<dbReference type="SMART" id="SM00028">
    <property type="entry name" value="TPR"/>
    <property type="match status" value="7"/>
</dbReference>
<dbReference type="InterPro" id="IPR011990">
    <property type="entry name" value="TPR-like_helical_dom_sf"/>
</dbReference>
<dbReference type="Pfam" id="PF25873">
    <property type="entry name" value="WHD_MalT"/>
    <property type="match status" value="1"/>
</dbReference>